<evidence type="ECO:0000256" key="2">
    <source>
        <dbReference type="SAM" id="SignalP"/>
    </source>
</evidence>
<dbReference type="Pfam" id="PF11064">
    <property type="entry name" value="DUF2865"/>
    <property type="match status" value="1"/>
</dbReference>
<keyword evidence="4" id="KW-1185">Reference proteome</keyword>
<name>A0A931BJ27_9HYPH</name>
<gene>
    <name evidence="3" type="ORF">I2H38_01905</name>
</gene>
<dbReference type="AlphaFoldDB" id="A0A931BJ27"/>
<feature type="signal peptide" evidence="2">
    <location>
        <begin position="1"/>
        <end position="27"/>
    </location>
</feature>
<dbReference type="Proteomes" id="UP000599312">
    <property type="component" value="Unassembled WGS sequence"/>
</dbReference>
<dbReference type="InterPro" id="IPR021293">
    <property type="entry name" value="DUF2865"/>
</dbReference>
<feature type="region of interest" description="Disordered" evidence="1">
    <location>
        <begin position="315"/>
        <end position="349"/>
    </location>
</feature>
<feature type="chain" id="PRO_5037022970" evidence="2">
    <location>
        <begin position="28"/>
        <end position="375"/>
    </location>
</feature>
<comment type="caution">
    <text evidence="3">The sequence shown here is derived from an EMBL/GenBank/DDBJ whole genome shotgun (WGS) entry which is preliminary data.</text>
</comment>
<dbReference type="RefSeq" id="WP_196270103.1">
    <property type="nucleotide sequence ID" value="NZ_JADQDO010000001.1"/>
</dbReference>
<sequence>MKKISFIRSLIAATAFLAAGDAAFAQSAECQRFRAELANLERGGGSVQSEAMATQRNELNRLLGYYRSIGCERGPLGFLTGPAPAECGPILQQVRQLEAGYNRMAQQAAETGDFEFRRRQLQAAVQQTCSTDQPRGFFETLFGGPRSQQPQQMEIMPEGQPIISEDQPLGGRRLVCVKTCDGSYFPLANAPGGREGADEMCQSLCPGTETLAFATSGGDDALNRAISVSGSRPYTTLANAFKFRKTFDESCACKKADESWAVVLRRAEGMLEQRKGDVIVTAEKSEELSRPKVVQARKAADKKATDEAQAAAEIAAAAPTASKESSGIGPQSIENTRIVNQGEGPKREIVAGDGTKRTIRVVAPNVIPVPNATTP</sequence>
<evidence type="ECO:0000313" key="4">
    <source>
        <dbReference type="Proteomes" id="UP000599312"/>
    </source>
</evidence>
<evidence type="ECO:0000256" key="1">
    <source>
        <dbReference type="SAM" id="MobiDB-lite"/>
    </source>
</evidence>
<evidence type="ECO:0000313" key="3">
    <source>
        <dbReference type="EMBL" id="MBF9232126.1"/>
    </source>
</evidence>
<accession>A0A931BJ27</accession>
<keyword evidence="2" id="KW-0732">Signal</keyword>
<dbReference type="EMBL" id="JADQDO010000001">
    <property type="protein sequence ID" value="MBF9232126.1"/>
    <property type="molecule type" value="Genomic_DNA"/>
</dbReference>
<reference evidence="3" key="1">
    <citation type="submission" date="2020-11" db="EMBL/GenBank/DDBJ databases">
        <authorList>
            <person name="Kim M.K."/>
        </authorList>
    </citation>
    <scope>NUCLEOTIDE SEQUENCE</scope>
    <source>
        <strain evidence="3">BT350</strain>
    </source>
</reference>
<organism evidence="3 4">
    <name type="scientific">Microvirga alba</name>
    <dbReference type="NCBI Taxonomy" id="2791025"/>
    <lineage>
        <taxon>Bacteria</taxon>
        <taxon>Pseudomonadati</taxon>
        <taxon>Pseudomonadota</taxon>
        <taxon>Alphaproteobacteria</taxon>
        <taxon>Hyphomicrobiales</taxon>
        <taxon>Methylobacteriaceae</taxon>
        <taxon>Microvirga</taxon>
    </lineage>
</organism>
<feature type="compositionally biased region" description="Polar residues" evidence="1">
    <location>
        <begin position="322"/>
        <end position="339"/>
    </location>
</feature>
<protein>
    <submittedName>
        <fullName evidence="3">DUF2865 domain-containing protein</fullName>
    </submittedName>
</protein>
<proteinExistence type="predicted"/>